<evidence type="ECO:0000313" key="1">
    <source>
        <dbReference type="EMBL" id="PZX29084.1"/>
    </source>
</evidence>
<dbReference type="Proteomes" id="UP000249638">
    <property type="component" value="Unassembled WGS sequence"/>
</dbReference>
<name>A0A2W7NZ17_9BURK</name>
<keyword evidence="2" id="KW-1185">Reference proteome</keyword>
<protein>
    <submittedName>
        <fullName evidence="1">Uncharacterized protein</fullName>
    </submittedName>
</protein>
<proteinExistence type="predicted"/>
<dbReference type="EMBL" id="QKZN01000004">
    <property type="protein sequence ID" value="PZX29084.1"/>
    <property type="molecule type" value="Genomic_DNA"/>
</dbReference>
<accession>A0A2W7NZ17</accession>
<gene>
    <name evidence="1" type="ORF">C7416_10487</name>
</gene>
<comment type="caution">
    <text evidence="1">The sequence shown here is derived from an EMBL/GenBank/DDBJ whole genome shotgun (WGS) entry which is preliminary data.</text>
</comment>
<dbReference type="AlphaFoldDB" id="A0A2W7NZ17"/>
<organism evidence="1 2">
    <name type="scientific">Cupriavidus phytorum</name>
    <dbReference type="NCBI Taxonomy" id="3024399"/>
    <lineage>
        <taxon>Bacteria</taxon>
        <taxon>Pseudomonadati</taxon>
        <taxon>Pseudomonadota</taxon>
        <taxon>Betaproteobacteria</taxon>
        <taxon>Burkholderiales</taxon>
        <taxon>Burkholderiaceae</taxon>
        <taxon>Cupriavidus</taxon>
    </lineage>
</organism>
<reference evidence="1" key="1">
    <citation type="submission" date="2018-06" db="EMBL/GenBank/DDBJ databases">
        <title>Genomic Encyclopedia of Type Strains, Phase IV (KMG-V): Genome sequencing to study the core and pangenomes of soil and plant-associated prokaryotes.</title>
        <authorList>
            <person name="Whitman W."/>
        </authorList>
    </citation>
    <scope>NUCLEOTIDE SEQUENCE [LARGE SCALE GENOMIC DNA]</scope>
    <source>
        <strain evidence="1">MLR2-44</strain>
    </source>
</reference>
<sequence length="93" mass="10707">MLREHKRVRRLVVIGCGPHFIDRYSDVLVKQRSDVEIAAVVDLADRREVVIQAMSAKGLAPETFIFLDEVHRNFPSLDIIRSRLNGMPQLMLH</sequence>
<evidence type="ECO:0000313" key="2">
    <source>
        <dbReference type="Proteomes" id="UP000249638"/>
    </source>
</evidence>